<evidence type="ECO:0000256" key="1">
    <source>
        <dbReference type="SAM" id="MobiDB-lite"/>
    </source>
</evidence>
<organism evidence="2 3">
    <name type="scientific">Saccharothrix tamanrassetensis</name>
    <dbReference type="NCBI Taxonomy" id="1051531"/>
    <lineage>
        <taxon>Bacteria</taxon>
        <taxon>Bacillati</taxon>
        <taxon>Actinomycetota</taxon>
        <taxon>Actinomycetes</taxon>
        <taxon>Pseudonocardiales</taxon>
        <taxon>Pseudonocardiaceae</taxon>
        <taxon>Saccharothrix</taxon>
    </lineage>
</organism>
<protein>
    <submittedName>
        <fullName evidence="2">Uncharacterized protein</fullName>
    </submittedName>
</protein>
<evidence type="ECO:0000313" key="2">
    <source>
        <dbReference type="EMBL" id="MBB5959746.1"/>
    </source>
</evidence>
<dbReference type="AlphaFoldDB" id="A0A841CWK4"/>
<feature type="region of interest" description="Disordered" evidence="1">
    <location>
        <begin position="129"/>
        <end position="149"/>
    </location>
</feature>
<accession>A0A841CWK4</accession>
<dbReference type="Proteomes" id="UP000547510">
    <property type="component" value="Unassembled WGS sequence"/>
</dbReference>
<proteinExistence type="predicted"/>
<name>A0A841CWK4_9PSEU</name>
<sequence>MRSARSTAPVRRDQQRSPARQAGSGPIHAAGSLGFTESVGTREEVWDRLGVKIRERVNARIGQLVEWWASDTSGRNAAVVLGTKAFVTVEPTINAAGGPAHEIRALRLDESTFRRASVIETVAKATAAPSSADNRVAPGSRPGAPVPTSTSRLGEAMSGFLGNLPARAQQLLQEPFVDDHDDLWHDYYYFRPGSAGSLGGTALHVWCYLADKRYVTFAAGVGHGYRQGSGPSSWELTCWRAEVLRNPR</sequence>
<reference evidence="2 3" key="1">
    <citation type="submission" date="2020-08" db="EMBL/GenBank/DDBJ databases">
        <title>Genomic Encyclopedia of Type Strains, Phase III (KMG-III): the genomes of soil and plant-associated and newly described type strains.</title>
        <authorList>
            <person name="Whitman W."/>
        </authorList>
    </citation>
    <scope>NUCLEOTIDE SEQUENCE [LARGE SCALE GENOMIC DNA]</scope>
    <source>
        <strain evidence="2 3">CECT 8640</strain>
    </source>
</reference>
<dbReference type="RefSeq" id="WP_184696926.1">
    <property type="nucleotide sequence ID" value="NZ_JACHJN010000012.1"/>
</dbReference>
<comment type="caution">
    <text evidence="2">The sequence shown here is derived from an EMBL/GenBank/DDBJ whole genome shotgun (WGS) entry which is preliminary data.</text>
</comment>
<feature type="region of interest" description="Disordered" evidence="1">
    <location>
        <begin position="1"/>
        <end position="32"/>
    </location>
</feature>
<evidence type="ECO:0000313" key="3">
    <source>
        <dbReference type="Proteomes" id="UP000547510"/>
    </source>
</evidence>
<gene>
    <name evidence="2" type="ORF">FHS29_006367</name>
</gene>
<dbReference type="EMBL" id="JACHJN010000012">
    <property type="protein sequence ID" value="MBB5959746.1"/>
    <property type="molecule type" value="Genomic_DNA"/>
</dbReference>
<keyword evidence="3" id="KW-1185">Reference proteome</keyword>